<dbReference type="Gene3D" id="3.30.559.30">
    <property type="entry name" value="Nonribosomal peptide synthetase, condensation domain"/>
    <property type="match status" value="1"/>
</dbReference>
<dbReference type="Pfam" id="PF00668">
    <property type="entry name" value="Condensation"/>
    <property type="match status" value="1"/>
</dbReference>
<dbReference type="CDD" id="cd05235">
    <property type="entry name" value="SDR_e1"/>
    <property type="match status" value="1"/>
</dbReference>
<evidence type="ECO:0000256" key="4">
    <source>
        <dbReference type="ARBA" id="ARBA00022598"/>
    </source>
</evidence>
<dbReference type="InterPro" id="IPR036291">
    <property type="entry name" value="NAD(P)-bd_dom_sf"/>
</dbReference>
<dbReference type="PANTHER" id="PTHR45527">
    <property type="entry name" value="NONRIBOSOMAL PEPTIDE SYNTHETASE"/>
    <property type="match status" value="1"/>
</dbReference>
<dbReference type="EMBL" id="JAFFZE010000006">
    <property type="protein sequence ID" value="MCT2582857.1"/>
    <property type="molecule type" value="Genomic_DNA"/>
</dbReference>
<dbReference type="InterPro" id="IPR010071">
    <property type="entry name" value="AA_adenyl_dom"/>
</dbReference>
<evidence type="ECO:0000256" key="3">
    <source>
        <dbReference type="ARBA" id="ARBA00022553"/>
    </source>
</evidence>
<evidence type="ECO:0000256" key="1">
    <source>
        <dbReference type="ARBA" id="ARBA00001957"/>
    </source>
</evidence>
<dbReference type="NCBIfam" id="TIGR01733">
    <property type="entry name" value="AA-adenyl-dom"/>
    <property type="match status" value="1"/>
</dbReference>
<comment type="caution">
    <text evidence="6">The sequence shown here is derived from an EMBL/GenBank/DDBJ whole genome shotgun (WGS) entry which is preliminary data.</text>
</comment>
<dbReference type="Pfam" id="PF07993">
    <property type="entry name" value="NAD_binding_4"/>
    <property type="match status" value="1"/>
</dbReference>
<protein>
    <submittedName>
        <fullName evidence="6">Amino acid adenylation domain-containing protein</fullName>
    </submittedName>
</protein>
<dbReference type="PROSITE" id="PS00012">
    <property type="entry name" value="PHOSPHOPANTETHEINE"/>
    <property type="match status" value="1"/>
</dbReference>
<dbReference type="PIRSF" id="PIRSF001617">
    <property type="entry name" value="Alpha-AR"/>
    <property type="match status" value="1"/>
</dbReference>
<reference evidence="6 7" key="1">
    <citation type="submission" date="2021-02" db="EMBL/GenBank/DDBJ databases">
        <title>Actinophytocola xerophila sp. nov., isolated from soil of cotton cropping field.</title>
        <authorList>
            <person name="Huang R."/>
            <person name="Chen X."/>
            <person name="Ge X."/>
            <person name="Liu W."/>
        </authorList>
    </citation>
    <scope>NUCLEOTIDE SEQUENCE [LARGE SCALE GENOMIC DNA]</scope>
    <source>
        <strain evidence="6 7">S1-96</strain>
    </source>
</reference>
<accession>A0ABT2J4T2</accession>
<feature type="domain" description="Carrier" evidence="5">
    <location>
        <begin position="967"/>
        <end position="1042"/>
    </location>
</feature>
<sequence>MSDREKLLARLLAERGIALAGEPRVERRPVGARVPLSGAQRGLWVTDRLGLDQGAYALPMAWRLTGELDLDALRRAFRVVLGRHEALRTYVVEVDGVPEQRVAGVDDAESFTVVADGPVERVLGEAVDRPFDLGRAPLVRLLVVRESATEHVLLLTAHHIVCDDESIAVLHRDLVAAYAGEPLGEVAVHFPDYVRWREARLDEGERERQLAHWREHLAGAPPVLPLPTDRPRTGARGVTGATHTFTIPAELASGVTELCREHGATTFAGLLGAFGVLLGRYAGTDDLVIGTPTTRRPSQLDGTVGMYVTPTALRLDVSGDPTVPELLARAKAESVAALSHADVSFDQVAAAVAPRRDLSHHPVFQVMLVLNRSGEPARWPGLVASNVRIPRSTSRFELTLHVRERPGAWPVTVDYSADLFDADTVARLGEHLLALLAAMVARPAAAVSTLDLSTSEDREASARLNSARGEFPPDVLARVEERARNAPDAVAVLGLDGERVTYRELDERANGLAHVLRGHGVGPETPVGLLLTAGPDALVGLLGVLKAGGYYVPLDPGWPTLRLRSIVDDCGARVLLAASDFGGVTLTPDQFGSPAAAPPEVPRPPTRLAYAVYTSGSTGTPKGVGVQHDTLANLTGAFVERHGFGPGQTLLMVPPLSFDASVGDVFPALVAGMTLVPHPDPASLTGPELLRLCTEHGITAVDTAAALWRRWVDELAGLATPEPLRVVMVGGEAVPTSAVREWAALTGGRVALHNHYGPTEATVCATAYETADGSEVDGGTLPIGTPLPNVRTYLLDAALRPVPVGVPGELYVGGVAPARGYLGRPGATAAAFLPDPFGGGRMYRTGDLARLRRDGTLEFLGRADEQVKLRGNRIELGEVRAALAAHPLAAEVAAAVRDDVLVGYLVPRAGATLPGPAELRAFCAERLPDYMMPAAFVVLDALPLTRNGKVDTAALPEPAVSAAPYEAPRTPVERTIAEIWADVLGNPEVGRRSGFFALGGHSLIAATVLARMRAVLGVTLPLRALFATADLAELADLVERTRRGDATDEWNAGIPPVEQLRRDAEPPDDIVVTEPVVDGPVRRVLLTGGTGFLGAHLLAELLARTEADVYCLVRAESGPVGLARLLANLRRAKLTVPDADLARIVAVPGDMAEPRLGLSEEDYTFLCEHTDAVYHNGAVMNFVLPYQWLMPPHVASTVEILRLAVRGRTKPLHLTSTLGVFLGHAYDGRVVTEADRALDPAGLDTGYNITKWVADTMAVNARDRGLPISIYRIAAIVGDVATGTAKTDTYLSRQLVTCAQHGTVPDSDGVIDMVPVDRVAAAIAGISLTEVGRDFHFYRADGLTYARLGGVLAEAGYPARVEPYEDWRAAMLDSPASAFGPLAFGLPAGGRPHPVFDCSATWAAARACGVEFPPADGRMMLRHVRFLIDSGVMPVQQGVHDADRVG</sequence>
<dbReference type="InterPro" id="IPR023213">
    <property type="entry name" value="CAT-like_dom_sf"/>
</dbReference>
<dbReference type="InterPro" id="IPR006162">
    <property type="entry name" value="Ppantetheine_attach_site"/>
</dbReference>
<dbReference type="Gene3D" id="2.30.38.10">
    <property type="entry name" value="Luciferase, Domain 3"/>
    <property type="match status" value="1"/>
</dbReference>
<dbReference type="Gene3D" id="1.10.1200.10">
    <property type="entry name" value="ACP-like"/>
    <property type="match status" value="1"/>
</dbReference>
<evidence type="ECO:0000313" key="6">
    <source>
        <dbReference type="EMBL" id="MCT2582857.1"/>
    </source>
</evidence>
<dbReference type="Gene3D" id="3.40.50.980">
    <property type="match status" value="2"/>
</dbReference>
<dbReference type="InterPro" id="IPR000873">
    <property type="entry name" value="AMP-dep_synth/lig_dom"/>
</dbReference>
<dbReference type="CDD" id="cd05930">
    <property type="entry name" value="A_NRPS"/>
    <property type="match status" value="1"/>
</dbReference>
<dbReference type="InterPro" id="IPR045851">
    <property type="entry name" value="AMP-bd_C_sf"/>
</dbReference>
<dbReference type="Gene3D" id="3.30.559.10">
    <property type="entry name" value="Chloramphenicol acetyltransferase-like domain"/>
    <property type="match status" value="1"/>
</dbReference>
<name>A0ABT2J4T2_9PSEU</name>
<dbReference type="RefSeq" id="WP_260190191.1">
    <property type="nucleotide sequence ID" value="NZ_JAFFZE010000006.1"/>
</dbReference>
<dbReference type="Pfam" id="PF00550">
    <property type="entry name" value="PP-binding"/>
    <property type="match status" value="1"/>
</dbReference>
<dbReference type="InterPro" id="IPR001242">
    <property type="entry name" value="Condensation_dom"/>
</dbReference>
<dbReference type="CDD" id="cd19531">
    <property type="entry name" value="LCL_NRPS-like"/>
    <property type="match status" value="1"/>
</dbReference>
<dbReference type="Pfam" id="PF13193">
    <property type="entry name" value="AMP-binding_C"/>
    <property type="match status" value="1"/>
</dbReference>
<dbReference type="NCBIfam" id="TIGR01746">
    <property type="entry name" value="Thioester-redct"/>
    <property type="match status" value="1"/>
</dbReference>
<evidence type="ECO:0000259" key="5">
    <source>
        <dbReference type="PROSITE" id="PS50075"/>
    </source>
</evidence>
<keyword evidence="2" id="KW-0596">Phosphopantetheine</keyword>
<dbReference type="Pfam" id="PF00501">
    <property type="entry name" value="AMP-binding"/>
    <property type="match status" value="1"/>
</dbReference>
<evidence type="ECO:0000313" key="7">
    <source>
        <dbReference type="Proteomes" id="UP001156441"/>
    </source>
</evidence>
<dbReference type="InterPro" id="IPR010080">
    <property type="entry name" value="Thioester_reductase-like_dom"/>
</dbReference>
<dbReference type="PROSITE" id="PS50075">
    <property type="entry name" value="CARRIER"/>
    <property type="match status" value="1"/>
</dbReference>
<organism evidence="6 7">
    <name type="scientific">Actinophytocola gossypii</name>
    <dbReference type="NCBI Taxonomy" id="2812003"/>
    <lineage>
        <taxon>Bacteria</taxon>
        <taxon>Bacillati</taxon>
        <taxon>Actinomycetota</taxon>
        <taxon>Actinomycetes</taxon>
        <taxon>Pseudonocardiales</taxon>
        <taxon>Pseudonocardiaceae</taxon>
    </lineage>
</organism>
<keyword evidence="4" id="KW-0436">Ligase</keyword>
<dbReference type="InterPro" id="IPR036736">
    <property type="entry name" value="ACP-like_sf"/>
</dbReference>
<dbReference type="Proteomes" id="UP001156441">
    <property type="component" value="Unassembled WGS sequence"/>
</dbReference>
<keyword evidence="3" id="KW-0597">Phosphoprotein</keyword>
<dbReference type="InterPro" id="IPR013120">
    <property type="entry name" value="FAR_NAD-bd"/>
</dbReference>
<comment type="cofactor">
    <cofactor evidence="1">
        <name>pantetheine 4'-phosphate</name>
        <dbReference type="ChEBI" id="CHEBI:47942"/>
    </cofactor>
</comment>
<dbReference type="PANTHER" id="PTHR45527:SF1">
    <property type="entry name" value="FATTY ACID SYNTHASE"/>
    <property type="match status" value="1"/>
</dbReference>
<keyword evidence="7" id="KW-1185">Reference proteome</keyword>
<dbReference type="SUPFAM" id="SSF51735">
    <property type="entry name" value="NAD(P)-binding Rossmann-fold domains"/>
    <property type="match status" value="1"/>
</dbReference>
<dbReference type="SUPFAM" id="SSF56801">
    <property type="entry name" value="Acetyl-CoA synthetase-like"/>
    <property type="match status" value="1"/>
</dbReference>
<gene>
    <name evidence="6" type="ORF">JT362_06960</name>
</gene>
<dbReference type="Gene3D" id="3.30.300.30">
    <property type="match status" value="1"/>
</dbReference>
<dbReference type="SUPFAM" id="SSF52777">
    <property type="entry name" value="CoA-dependent acyltransferases"/>
    <property type="match status" value="2"/>
</dbReference>
<dbReference type="InterPro" id="IPR009081">
    <property type="entry name" value="PP-bd_ACP"/>
</dbReference>
<dbReference type="SUPFAM" id="SSF47336">
    <property type="entry name" value="ACP-like"/>
    <property type="match status" value="1"/>
</dbReference>
<dbReference type="InterPro" id="IPR025110">
    <property type="entry name" value="AMP-bd_C"/>
</dbReference>
<proteinExistence type="predicted"/>
<dbReference type="Gene3D" id="3.40.50.720">
    <property type="entry name" value="NAD(P)-binding Rossmann-like Domain"/>
    <property type="match status" value="1"/>
</dbReference>
<evidence type="ECO:0000256" key="2">
    <source>
        <dbReference type="ARBA" id="ARBA00022450"/>
    </source>
</evidence>